<dbReference type="Proteomes" id="UP001632037">
    <property type="component" value="Unassembled WGS sequence"/>
</dbReference>
<evidence type="ECO:0000313" key="1">
    <source>
        <dbReference type="EMBL" id="KAL3665252.1"/>
    </source>
</evidence>
<reference evidence="1 2" key="1">
    <citation type="submission" date="2024-09" db="EMBL/GenBank/DDBJ databases">
        <title>Genome sequencing and assembly of Phytophthora oleae, isolate VK10A, causative agent of rot of olive drupes.</title>
        <authorList>
            <person name="Conti Taguali S."/>
            <person name="Riolo M."/>
            <person name="La Spada F."/>
            <person name="Cacciola S.O."/>
            <person name="Dionisio G."/>
        </authorList>
    </citation>
    <scope>NUCLEOTIDE SEQUENCE [LARGE SCALE GENOMIC DNA]</scope>
    <source>
        <strain evidence="1 2">VK10A</strain>
    </source>
</reference>
<dbReference type="InterPro" id="IPR013785">
    <property type="entry name" value="Aldolase_TIM"/>
</dbReference>
<keyword evidence="2" id="KW-1185">Reference proteome</keyword>
<name>A0ABD3FE86_9STRA</name>
<dbReference type="Gene3D" id="3.20.20.70">
    <property type="entry name" value="Aldolase class I"/>
    <property type="match status" value="1"/>
</dbReference>
<proteinExistence type="predicted"/>
<dbReference type="EMBL" id="JBIMZQ010000021">
    <property type="protein sequence ID" value="KAL3665252.1"/>
    <property type="molecule type" value="Genomic_DNA"/>
</dbReference>
<sequence>MLEALEGILSVANSSQVAIRLSPFGVTFGCIDSNPRETYGYVINKLGDYN</sequence>
<protein>
    <submittedName>
        <fullName evidence="1">Uncharacterized protein</fullName>
    </submittedName>
</protein>
<accession>A0ABD3FE86</accession>
<gene>
    <name evidence="1" type="ORF">V7S43_009880</name>
</gene>
<comment type="caution">
    <text evidence="1">The sequence shown here is derived from an EMBL/GenBank/DDBJ whole genome shotgun (WGS) entry which is preliminary data.</text>
</comment>
<dbReference type="AlphaFoldDB" id="A0ABD3FE86"/>
<evidence type="ECO:0000313" key="2">
    <source>
        <dbReference type="Proteomes" id="UP001632037"/>
    </source>
</evidence>
<organism evidence="1 2">
    <name type="scientific">Phytophthora oleae</name>
    <dbReference type="NCBI Taxonomy" id="2107226"/>
    <lineage>
        <taxon>Eukaryota</taxon>
        <taxon>Sar</taxon>
        <taxon>Stramenopiles</taxon>
        <taxon>Oomycota</taxon>
        <taxon>Peronosporomycetes</taxon>
        <taxon>Peronosporales</taxon>
        <taxon>Peronosporaceae</taxon>
        <taxon>Phytophthora</taxon>
    </lineage>
</organism>